<evidence type="ECO:0000313" key="3">
    <source>
        <dbReference type="EMBL" id="RDW66169.1"/>
    </source>
</evidence>
<protein>
    <submittedName>
        <fullName evidence="3">Uncharacterized protein</fullName>
    </submittedName>
</protein>
<feature type="compositionally biased region" description="Basic and acidic residues" evidence="2">
    <location>
        <begin position="179"/>
        <end position="195"/>
    </location>
</feature>
<dbReference type="PANTHER" id="PTHR15885:SF1">
    <property type="entry name" value="COILED-COIL DOMAIN-CONTAINING PROTEIN 174"/>
    <property type="match status" value="1"/>
</dbReference>
<dbReference type="EMBL" id="PDLM01000011">
    <property type="protein sequence ID" value="RDW66169.1"/>
    <property type="molecule type" value="Genomic_DNA"/>
</dbReference>
<feature type="compositionally biased region" description="Basic and acidic residues" evidence="2">
    <location>
        <begin position="300"/>
        <end position="332"/>
    </location>
</feature>
<feature type="region of interest" description="Disordered" evidence="2">
    <location>
        <begin position="1"/>
        <end position="34"/>
    </location>
</feature>
<keyword evidence="1" id="KW-0175">Coiled coil</keyword>
<dbReference type="GO" id="GO:0005634">
    <property type="term" value="C:nucleus"/>
    <property type="evidence" value="ECO:0007669"/>
    <property type="project" value="TreeGrafter"/>
</dbReference>
<dbReference type="STRING" id="1849047.A0A3D8QWN7"/>
<reference evidence="3 4" key="1">
    <citation type="journal article" date="2018" name="IMA Fungus">
        <title>IMA Genome-F 9: Draft genome sequence of Annulohypoxylon stygium, Aspergillus mulundensis, Berkeleyomyces basicola (syn. Thielaviopsis basicola), Ceratocystis smalleyi, two Cercospora beticola strains, Coleophoma cylindrospora, Fusarium fracticaudum, Phialophora cf. hyalina, and Morchella septimelata.</title>
        <authorList>
            <person name="Wingfield B.D."/>
            <person name="Bills G.F."/>
            <person name="Dong Y."/>
            <person name="Huang W."/>
            <person name="Nel W.J."/>
            <person name="Swalarsk-Parry B.S."/>
            <person name="Vaghefi N."/>
            <person name="Wilken P.M."/>
            <person name="An Z."/>
            <person name="de Beer Z.W."/>
            <person name="De Vos L."/>
            <person name="Chen L."/>
            <person name="Duong T.A."/>
            <person name="Gao Y."/>
            <person name="Hammerbacher A."/>
            <person name="Kikkert J.R."/>
            <person name="Li Y."/>
            <person name="Li H."/>
            <person name="Li K."/>
            <person name="Li Q."/>
            <person name="Liu X."/>
            <person name="Ma X."/>
            <person name="Naidoo K."/>
            <person name="Pethybridge S.J."/>
            <person name="Sun J."/>
            <person name="Steenkamp E.T."/>
            <person name="van der Nest M.A."/>
            <person name="van Wyk S."/>
            <person name="Wingfield M.J."/>
            <person name="Xiong C."/>
            <person name="Yue Q."/>
            <person name="Zhang X."/>
        </authorList>
    </citation>
    <scope>NUCLEOTIDE SEQUENCE [LARGE SCALE GENOMIC DNA]</scope>
    <source>
        <strain evidence="3 4">BP6252</strain>
    </source>
</reference>
<dbReference type="Pfam" id="PF13300">
    <property type="entry name" value="DUF4078"/>
    <property type="match status" value="1"/>
</dbReference>
<dbReference type="PANTHER" id="PTHR15885">
    <property type="entry name" value="COILED-COIL DOMAIN-CONTAINING PROTEIN 174"/>
    <property type="match status" value="1"/>
</dbReference>
<feature type="region of interest" description="Disordered" evidence="2">
    <location>
        <begin position="148"/>
        <end position="212"/>
    </location>
</feature>
<dbReference type="AlphaFoldDB" id="A0A3D8QWN7"/>
<name>A0A3D8QWN7_9HELO</name>
<feature type="compositionally biased region" description="Acidic residues" evidence="2">
    <location>
        <begin position="158"/>
        <end position="178"/>
    </location>
</feature>
<comment type="caution">
    <text evidence="3">The sequence shown here is derived from an EMBL/GenBank/DDBJ whole genome shotgun (WGS) entry which is preliminary data.</text>
</comment>
<accession>A0A3D8QWN7</accession>
<dbReference type="Proteomes" id="UP000256645">
    <property type="component" value="Unassembled WGS sequence"/>
</dbReference>
<evidence type="ECO:0000256" key="2">
    <source>
        <dbReference type="SAM" id="MobiDB-lite"/>
    </source>
</evidence>
<sequence>MSQKQVTKSAEADLYGFRRPKNPKKEISSSTSLAFSSTLSTLLANTNNDAEKTASGRQRPSKNKSDIFTAHNKNTKKRAARDLEDDDMHRQVGRQDIGGVDSSVLHRSKRKMEEKARLYAAMKRGDYVAGENEPEALIDFDRKWAENEARGTGNELDTSSDDGMESDGDDGELVDYEDEYGRARRGTRAEAERMERKKRNQALGAEELDRMSARPKMPSNIIFGDTVQAAAFNPDEPVVQQMEELAAKRDRSATPPEMKHYEADKEIRTKGVGFYSFSKDEATRGKEMENLEKERLLTEKVRREKEERKEKRRQEIEERKRAIGEKRARKQADSFLDDLQNDMIAQDKGS</sequence>
<keyword evidence="4" id="KW-1185">Reference proteome</keyword>
<feature type="region of interest" description="Disordered" evidence="2">
    <location>
        <begin position="46"/>
        <end position="110"/>
    </location>
</feature>
<feature type="region of interest" description="Disordered" evidence="2">
    <location>
        <begin position="245"/>
        <end position="265"/>
    </location>
</feature>
<gene>
    <name evidence="3" type="ORF">BP6252_09804</name>
</gene>
<feature type="region of interest" description="Disordered" evidence="2">
    <location>
        <begin position="300"/>
        <end position="350"/>
    </location>
</feature>
<dbReference type="OrthoDB" id="333551at2759"/>
<dbReference type="InterPro" id="IPR025066">
    <property type="entry name" value="CCDC174-like"/>
</dbReference>
<evidence type="ECO:0000313" key="4">
    <source>
        <dbReference type="Proteomes" id="UP000256645"/>
    </source>
</evidence>
<evidence type="ECO:0000256" key="1">
    <source>
        <dbReference type="ARBA" id="ARBA00023054"/>
    </source>
</evidence>
<organism evidence="3 4">
    <name type="scientific">Coleophoma cylindrospora</name>
    <dbReference type="NCBI Taxonomy" id="1849047"/>
    <lineage>
        <taxon>Eukaryota</taxon>
        <taxon>Fungi</taxon>
        <taxon>Dikarya</taxon>
        <taxon>Ascomycota</taxon>
        <taxon>Pezizomycotina</taxon>
        <taxon>Leotiomycetes</taxon>
        <taxon>Helotiales</taxon>
        <taxon>Dermateaceae</taxon>
        <taxon>Coleophoma</taxon>
    </lineage>
</organism>
<proteinExistence type="predicted"/>